<protein>
    <recommendedName>
        <fullName evidence="3">Flagellar protein</fullName>
    </recommendedName>
</protein>
<sequence>MDPRIYTQSLHTLPKLTRKTVNQPQTTQFHKLLQNELLTETELKVSKHAKQRMDVRGIEFSEEKWLTIQEKVKEAKQKGITDSLVVTDHAALVVSAKNDTVITVMDREEAQSQIFTNINGTIIID</sequence>
<dbReference type="RefSeq" id="WP_034629634.1">
    <property type="nucleotide sequence ID" value="NZ_JRJU01000015.1"/>
</dbReference>
<dbReference type="OrthoDB" id="165650at2"/>
<evidence type="ECO:0008006" key="3">
    <source>
        <dbReference type="Google" id="ProtNLM"/>
    </source>
</evidence>
<dbReference type="EMBL" id="JRJU01000015">
    <property type="protein sequence ID" value="KHF39774.1"/>
    <property type="molecule type" value="Genomic_DNA"/>
</dbReference>
<dbReference type="Proteomes" id="UP000030832">
    <property type="component" value="Unassembled WGS sequence"/>
</dbReference>
<proteinExistence type="predicted"/>
<dbReference type="AlphaFoldDB" id="A0A0B0II82"/>
<accession>A0A0B0II82</accession>
<evidence type="ECO:0000313" key="1">
    <source>
        <dbReference type="EMBL" id="KHF39774.1"/>
    </source>
</evidence>
<reference evidence="1 2" key="1">
    <citation type="submission" date="2014-09" db="EMBL/GenBank/DDBJ databases">
        <title>Genome sequencing and annotation of Bacillus Okhensis strain Kh10-101T.</title>
        <authorList>
            <person name="Prakash J.S."/>
        </authorList>
    </citation>
    <scope>NUCLEOTIDE SEQUENCE [LARGE SCALE GENOMIC DNA]</scope>
    <source>
        <strain evidence="2">Kh10-101T</strain>
    </source>
</reference>
<gene>
    <name evidence="1" type="ORF">LQ50_13110</name>
</gene>
<dbReference type="eggNOG" id="ENOG5032Y5R">
    <property type="taxonomic scope" value="Bacteria"/>
</dbReference>
<organism evidence="1 2">
    <name type="scientific">Halalkalibacter okhensis</name>
    <dbReference type="NCBI Taxonomy" id="333138"/>
    <lineage>
        <taxon>Bacteria</taxon>
        <taxon>Bacillati</taxon>
        <taxon>Bacillota</taxon>
        <taxon>Bacilli</taxon>
        <taxon>Bacillales</taxon>
        <taxon>Bacillaceae</taxon>
        <taxon>Halalkalibacter</taxon>
    </lineage>
</organism>
<dbReference type="NCBIfam" id="TIGR02530">
    <property type="entry name" value="flg_new"/>
    <property type="match status" value="1"/>
</dbReference>
<dbReference type="Pfam" id="PF12611">
    <property type="entry name" value="Flagellar_put"/>
    <property type="match status" value="1"/>
</dbReference>
<name>A0A0B0II82_9BACI</name>
<evidence type="ECO:0000313" key="2">
    <source>
        <dbReference type="Proteomes" id="UP000030832"/>
    </source>
</evidence>
<keyword evidence="2" id="KW-1185">Reference proteome</keyword>
<dbReference type="STRING" id="333138.LQ50_13110"/>
<dbReference type="InterPro" id="IPR013367">
    <property type="entry name" value="Flagellar_put"/>
</dbReference>
<comment type="caution">
    <text evidence="1">The sequence shown here is derived from an EMBL/GenBank/DDBJ whole genome shotgun (WGS) entry which is preliminary data.</text>
</comment>